<keyword evidence="2" id="KW-1185">Reference proteome</keyword>
<accession>A0A6C0FV11</accession>
<organism evidence="1 2">
    <name type="scientific">Paenibacillus lycopersici</name>
    <dbReference type="NCBI Taxonomy" id="2704462"/>
    <lineage>
        <taxon>Bacteria</taxon>
        <taxon>Bacillati</taxon>
        <taxon>Bacillota</taxon>
        <taxon>Bacilli</taxon>
        <taxon>Bacillales</taxon>
        <taxon>Paenibacillaceae</taxon>
        <taxon>Paenibacillus</taxon>
    </lineage>
</organism>
<dbReference type="Proteomes" id="UP000476064">
    <property type="component" value="Chromosome"/>
</dbReference>
<reference evidence="1 2" key="1">
    <citation type="submission" date="2020-01" db="EMBL/GenBank/DDBJ databases">
        <title>Paenibacillus sp. nov., isolated from tomato rhizosphere.</title>
        <authorList>
            <person name="Weon H.-Y."/>
            <person name="Lee S.A."/>
        </authorList>
    </citation>
    <scope>NUCLEOTIDE SEQUENCE [LARGE SCALE GENOMIC DNA]</scope>
    <source>
        <strain evidence="1 2">12200R-189</strain>
    </source>
</reference>
<dbReference type="KEGG" id="plyc:GXP70_14160"/>
<name>A0A6C0FV11_9BACL</name>
<dbReference type="EMBL" id="CP048209">
    <property type="protein sequence ID" value="QHT60978.1"/>
    <property type="molecule type" value="Genomic_DNA"/>
</dbReference>
<gene>
    <name evidence="1" type="ORF">GXP70_14160</name>
</gene>
<dbReference type="RefSeq" id="WP_162357417.1">
    <property type="nucleotide sequence ID" value="NZ_CP048209.1"/>
</dbReference>
<sequence length="269" mass="29560">MFAPFKEVSDVTDCPSPDILSVCSSKSAMFAAAFGKGIFRKSGEEHWQPAEQGLPEGVTVNRLQEINGSMFICTNKGLFYYDANAWYPTDITCPCYQVVQRGPILAAATEYGIWYKVGTHWKRIAAPNLPIYDLLLTPHYYILGTNQGISLYDQYTDSWADFALGTSVTSIAVHHGQLVGASMEGELLQGNQQGGFVRCGFPDMTVYALKPTESGVYACTSRGLYRLQQLGARMILRSMLAGYPVTDMCSSADCMYVSTLNSGLKKIVL</sequence>
<protein>
    <submittedName>
        <fullName evidence="1">Uncharacterized protein</fullName>
    </submittedName>
</protein>
<evidence type="ECO:0000313" key="2">
    <source>
        <dbReference type="Proteomes" id="UP000476064"/>
    </source>
</evidence>
<evidence type="ECO:0000313" key="1">
    <source>
        <dbReference type="EMBL" id="QHT60978.1"/>
    </source>
</evidence>
<dbReference type="AlphaFoldDB" id="A0A6C0FV11"/>
<proteinExistence type="predicted"/>